<gene>
    <name evidence="6" type="ORF">SAMN05660359_04746</name>
</gene>
<dbReference type="PANTHER" id="PTHR47506">
    <property type="entry name" value="TRANSCRIPTIONAL REGULATORY PROTEIN"/>
    <property type="match status" value="1"/>
</dbReference>
<dbReference type="GO" id="GO:0003677">
    <property type="term" value="F:DNA binding"/>
    <property type="evidence" value="ECO:0007669"/>
    <property type="project" value="UniProtKB-UniRule"/>
</dbReference>
<name>A0A1I5INK5_9ACTN</name>
<evidence type="ECO:0000313" key="6">
    <source>
        <dbReference type="EMBL" id="SFO62032.1"/>
    </source>
</evidence>
<dbReference type="RefSeq" id="WP_075015968.1">
    <property type="nucleotide sequence ID" value="NZ_FOWE01000017.1"/>
</dbReference>
<dbReference type="SUPFAM" id="SSF46689">
    <property type="entry name" value="Homeodomain-like"/>
    <property type="match status" value="1"/>
</dbReference>
<dbReference type="Proteomes" id="UP000183642">
    <property type="component" value="Unassembled WGS sequence"/>
</dbReference>
<dbReference type="EMBL" id="FOWE01000017">
    <property type="protein sequence ID" value="SFO62032.1"/>
    <property type="molecule type" value="Genomic_DNA"/>
</dbReference>
<feature type="DNA-binding region" description="H-T-H motif" evidence="4">
    <location>
        <begin position="31"/>
        <end position="50"/>
    </location>
</feature>
<sequence>MSRDTASRPARERLLDAAGELFYESGIAATGVDAVLARARVSPATLYAHFSGKDGLVAADLERRFRQWQEIWDEVLDERTDPVDRLLSVFDAVVRYRAVEGSRRGCAFLAAATELPPGHPGQQWLAADSRLLTERLHDLAEAAGVGDPTGIADGLLALYDGALARLARQAATPGLDTGDPLHRARRMAADWLAGRVGPARPSG</sequence>
<dbReference type="Pfam" id="PF00440">
    <property type="entry name" value="TetR_N"/>
    <property type="match status" value="1"/>
</dbReference>
<dbReference type="PROSITE" id="PS50977">
    <property type="entry name" value="HTH_TETR_2"/>
    <property type="match status" value="1"/>
</dbReference>
<keyword evidence="7" id="KW-1185">Reference proteome</keyword>
<dbReference type="PRINTS" id="PR00455">
    <property type="entry name" value="HTHTETR"/>
</dbReference>
<feature type="domain" description="HTH tetR-type" evidence="5">
    <location>
        <begin position="8"/>
        <end position="68"/>
    </location>
</feature>
<keyword evidence="2 4" id="KW-0238">DNA-binding</keyword>
<organism evidence="6 7">
    <name type="scientific">Geodermatophilus obscurus</name>
    <dbReference type="NCBI Taxonomy" id="1861"/>
    <lineage>
        <taxon>Bacteria</taxon>
        <taxon>Bacillati</taxon>
        <taxon>Actinomycetota</taxon>
        <taxon>Actinomycetes</taxon>
        <taxon>Geodermatophilales</taxon>
        <taxon>Geodermatophilaceae</taxon>
        <taxon>Geodermatophilus</taxon>
    </lineage>
</organism>
<proteinExistence type="predicted"/>
<dbReference type="Gene3D" id="1.10.357.10">
    <property type="entry name" value="Tetracycline Repressor, domain 2"/>
    <property type="match status" value="1"/>
</dbReference>
<dbReference type="OrthoDB" id="4214267at2"/>
<dbReference type="SUPFAM" id="SSF48498">
    <property type="entry name" value="Tetracyclin repressor-like, C-terminal domain"/>
    <property type="match status" value="1"/>
</dbReference>
<evidence type="ECO:0000256" key="1">
    <source>
        <dbReference type="ARBA" id="ARBA00023015"/>
    </source>
</evidence>
<reference evidence="7" key="1">
    <citation type="submission" date="2016-10" db="EMBL/GenBank/DDBJ databases">
        <authorList>
            <person name="Varghese N."/>
            <person name="Submissions S."/>
        </authorList>
    </citation>
    <scope>NUCLEOTIDE SEQUENCE [LARGE SCALE GENOMIC DNA]</scope>
    <source>
        <strain evidence="7">DSM 43161</strain>
    </source>
</reference>
<evidence type="ECO:0000256" key="3">
    <source>
        <dbReference type="ARBA" id="ARBA00023163"/>
    </source>
</evidence>
<accession>A0A1I5INK5</accession>
<evidence type="ECO:0000259" key="5">
    <source>
        <dbReference type="PROSITE" id="PS50977"/>
    </source>
</evidence>
<evidence type="ECO:0000313" key="7">
    <source>
        <dbReference type="Proteomes" id="UP000183642"/>
    </source>
</evidence>
<dbReference type="InterPro" id="IPR001647">
    <property type="entry name" value="HTH_TetR"/>
</dbReference>
<evidence type="ECO:0000256" key="2">
    <source>
        <dbReference type="ARBA" id="ARBA00023125"/>
    </source>
</evidence>
<dbReference type="AlphaFoldDB" id="A0A1I5INK5"/>
<keyword evidence="3" id="KW-0804">Transcription</keyword>
<dbReference type="PANTHER" id="PTHR47506:SF1">
    <property type="entry name" value="HTH-TYPE TRANSCRIPTIONAL REGULATOR YJDC"/>
    <property type="match status" value="1"/>
</dbReference>
<evidence type="ECO:0000256" key="4">
    <source>
        <dbReference type="PROSITE-ProRule" id="PRU00335"/>
    </source>
</evidence>
<protein>
    <submittedName>
        <fullName evidence="6">Transcriptional regulator, TetR family</fullName>
    </submittedName>
</protein>
<dbReference type="InterPro" id="IPR036271">
    <property type="entry name" value="Tet_transcr_reg_TetR-rel_C_sf"/>
</dbReference>
<dbReference type="InterPro" id="IPR009057">
    <property type="entry name" value="Homeodomain-like_sf"/>
</dbReference>
<keyword evidence="1" id="KW-0805">Transcription regulation</keyword>